<dbReference type="GO" id="GO:0005615">
    <property type="term" value="C:extracellular space"/>
    <property type="evidence" value="ECO:0007669"/>
    <property type="project" value="UniProtKB-KW"/>
</dbReference>
<dbReference type="GO" id="GO:0008009">
    <property type="term" value="F:chemokine activity"/>
    <property type="evidence" value="ECO:0007669"/>
    <property type="project" value="InterPro"/>
</dbReference>
<evidence type="ECO:0000256" key="4">
    <source>
        <dbReference type="ARBA" id="ARBA00022514"/>
    </source>
</evidence>
<evidence type="ECO:0000256" key="6">
    <source>
        <dbReference type="ARBA" id="ARBA00022729"/>
    </source>
</evidence>
<proteinExistence type="inferred from homology"/>
<dbReference type="GeneID" id="117352666"/>
<dbReference type="RefSeq" id="XP_033785136.1">
    <property type="nucleotide sequence ID" value="XM_033929245.1"/>
</dbReference>
<evidence type="ECO:0000313" key="11">
    <source>
        <dbReference type="Proteomes" id="UP000515159"/>
    </source>
</evidence>
<dbReference type="GO" id="GO:0006955">
    <property type="term" value="P:immune response"/>
    <property type="evidence" value="ECO:0007669"/>
    <property type="project" value="InterPro"/>
</dbReference>
<evidence type="ECO:0000256" key="2">
    <source>
        <dbReference type="ARBA" id="ARBA00010868"/>
    </source>
</evidence>
<dbReference type="Proteomes" id="UP000515159">
    <property type="component" value="Chromosome 1"/>
</dbReference>
<evidence type="ECO:0000256" key="7">
    <source>
        <dbReference type="ARBA" id="ARBA00023157"/>
    </source>
</evidence>
<evidence type="ECO:0000313" key="12">
    <source>
        <dbReference type="RefSeq" id="XP_033785136.1"/>
    </source>
</evidence>
<evidence type="ECO:0000256" key="9">
    <source>
        <dbReference type="RuleBase" id="RU361150"/>
    </source>
</evidence>
<dbReference type="InterPro" id="IPR000827">
    <property type="entry name" value="Chemokine_CC_CS"/>
</dbReference>
<evidence type="ECO:0000256" key="1">
    <source>
        <dbReference type="ARBA" id="ARBA00004613"/>
    </source>
</evidence>
<comment type="subcellular location">
    <subcellularLocation>
        <location evidence="1 9">Secreted</location>
    </subcellularLocation>
</comment>
<keyword evidence="7" id="KW-1015">Disulfide bond</keyword>
<dbReference type="AlphaFoldDB" id="A0A6P8QED5"/>
<dbReference type="FunCoup" id="A0A6P8QED5">
    <property type="interactions" value="567"/>
</dbReference>
<dbReference type="OrthoDB" id="9909116at2759"/>
<keyword evidence="5 9" id="KW-0964">Secreted</keyword>
<evidence type="ECO:0000256" key="5">
    <source>
        <dbReference type="ARBA" id="ARBA00022525"/>
    </source>
</evidence>
<dbReference type="PROSITE" id="PS00472">
    <property type="entry name" value="SMALL_CYTOKINES_CC"/>
    <property type="match status" value="1"/>
</dbReference>
<dbReference type="SUPFAM" id="SSF54117">
    <property type="entry name" value="Interleukin 8-like chemokines"/>
    <property type="match status" value="1"/>
</dbReference>
<evidence type="ECO:0000259" key="10">
    <source>
        <dbReference type="SMART" id="SM00199"/>
    </source>
</evidence>
<gene>
    <name evidence="12" type="primary">CCL19</name>
</gene>
<feature type="chain" id="PRO_5028518457" description="C-C motif chemokine" evidence="9">
    <location>
        <begin position="27"/>
        <end position="105"/>
    </location>
</feature>
<reference evidence="12" key="1">
    <citation type="submission" date="2025-08" db="UniProtKB">
        <authorList>
            <consortium name="RefSeq"/>
        </authorList>
    </citation>
    <scope>IDENTIFICATION</scope>
</reference>
<keyword evidence="11" id="KW-1185">Reference proteome</keyword>
<keyword evidence="4 9" id="KW-0202">Cytokine</keyword>
<dbReference type="PANTHER" id="PTHR12015:SF108">
    <property type="entry name" value="C-C MOTIF CHEMOKINE 20"/>
    <property type="match status" value="1"/>
</dbReference>
<name>A0A6P8QED5_GEOSA</name>
<dbReference type="FunFam" id="2.40.50.40:FF:000012">
    <property type="entry name" value="C-C motif chemokine"/>
    <property type="match status" value="1"/>
</dbReference>
<dbReference type="InParanoid" id="A0A6P8QED5"/>
<dbReference type="GO" id="GO:0006954">
    <property type="term" value="P:inflammatory response"/>
    <property type="evidence" value="ECO:0007669"/>
    <property type="project" value="UniProtKB-KW"/>
</dbReference>
<protein>
    <recommendedName>
        <fullName evidence="9">C-C motif chemokine</fullName>
    </recommendedName>
</protein>
<accession>A0A6P8QED5</accession>
<dbReference type="KEGG" id="gsh:117352666"/>
<dbReference type="CDD" id="cd00272">
    <property type="entry name" value="Chemokine_CC"/>
    <property type="match status" value="1"/>
</dbReference>
<dbReference type="InterPro" id="IPR039809">
    <property type="entry name" value="Chemokine_b/g/d"/>
</dbReference>
<comment type="similarity">
    <text evidence="2 9">Belongs to the intercrine beta (chemokine CC) family.</text>
</comment>
<dbReference type="CTD" id="6363"/>
<keyword evidence="8" id="KW-0395">Inflammatory response</keyword>
<dbReference type="InterPro" id="IPR001811">
    <property type="entry name" value="Chemokine_IL8-like_dom"/>
</dbReference>
<keyword evidence="3 9" id="KW-0145">Chemotaxis</keyword>
<keyword evidence="6 9" id="KW-0732">Signal</keyword>
<dbReference type="Pfam" id="PF00048">
    <property type="entry name" value="IL8"/>
    <property type="match status" value="1"/>
</dbReference>
<dbReference type="PANTHER" id="PTHR12015">
    <property type="entry name" value="SMALL INDUCIBLE CYTOKINE A"/>
    <property type="match status" value="1"/>
</dbReference>
<sequence length="105" mass="12244">MALRFSVFCLLILIIICCWKTLQVSGNNITPDCCLRVSPTEISANRVKDYRLQTAENNCNINAVVFITKRNIRICSPPNKKWVQKLIEKLNIRKKKNARHHKKTY</sequence>
<dbReference type="Gene3D" id="2.40.50.40">
    <property type="match status" value="1"/>
</dbReference>
<dbReference type="SMART" id="SM00199">
    <property type="entry name" value="SCY"/>
    <property type="match status" value="1"/>
</dbReference>
<evidence type="ECO:0000256" key="3">
    <source>
        <dbReference type="ARBA" id="ARBA00022500"/>
    </source>
</evidence>
<feature type="signal peptide" evidence="9">
    <location>
        <begin position="1"/>
        <end position="26"/>
    </location>
</feature>
<evidence type="ECO:0000256" key="8">
    <source>
        <dbReference type="ARBA" id="ARBA00023198"/>
    </source>
</evidence>
<dbReference type="InterPro" id="IPR036048">
    <property type="entry name" value="Interleukin_8-like_sf"/>
</dbReference>
<feature type="domain" description="Chemokine interleukin-8-like" evidence="10">
    <location>
        <begin position="30"/>
        <end position="90"/>
    </location>
</feature>
<organism evidence="11 12">
    <name type="scientific">Geotrypetes seraphini</name>
    <name type="common">Gaboon caecilian</name>
    <name type="synonym">Caecilia seraphini</name>
    <dbReference type="NCBI Taxonomy" id="260995"/>
    <lineage>
        <taxon>Eukaryota</taxon>
        <taxon>Metazoa</taxon>
        <taxon>Chordata</taxon>
        <taxon>Craniata</taxon>
        <taxon>Vertebrata</taxon>
        <taxon>Euteleostomi</taxon>
        <taxon>Amphibia</taxon>
        <taxon>Gymnophiona</taxon>
        <taxon>Geotrypetes</taxon>
    </lineage>
</organism>